<accession>A0ABU3P8D4</accession>
<organism evidence="1 2">
    <name type="scientific">Roseateles aquae</name>
    <dbReference type="NCBI Taxonomy" id="3077235"/>
    <lineage>
        <taxon>Bacteria</taxon>
        <taxon>Pseudomonadati</taxon>
        <taxon>Pseudomonadota</taxon>
        <taxon>Betaproteobacteria</taxon>
        <taxon>Burkholderiales</taxon>
        <taxon>Sphaerotilaceae</taxon>
        <taxon>Roseateles</taxon>
    </lineage>
</organism>
<evidence type="ECO:0000313" key="1">
    <source>
        <dbReference type="EMBL" id="MDT8998836.1"/>
    </source>
</evidence>
<evidence type="ECO:0008006" key="3">
    <source>
        <dbReference type="Google" id="ProtNLM"/>
    </source>
</evidence>
<sequence length="179" mass="20719">MQIARLCRWSRTPAAPVSDTAITTIYRDSVPPPRLLRWRQSRLAGRSGESLLQSILRWLPGDDEASRQRRQVEKLRLARRAFLDGLADLSGPPISDLRRALHRARSTRDLWHLRNSFYTEVGRALSQWEAERRLQVLNVWFEHEGALAALARVSRLSRLWTAATNSQQPDAETQTSRWR</sequence>
<protein>
    <recommendedName>
        <fullName evidence="3">CHAD domain-containing protein</fullName>
    </recommendedName>
</protein>
<dbReference type="Proteomes" id="UP001246372">
    <property type="component" value="Unassembled WGS sequence"/>
</dbReference>
<reference evidence="1" key="1">
    <citation type="submission" date="2023-09" db="EMBL/GenBank/DDBJ databases">
        <title>Paucibacter sp. APW11 Genome sequencing and assembly.</title>
        <authorList>
            <person name="Kim I."/>
        </authorList>
    </citation>
    <scope>NUCLEOTIDE SEQUENCE</scope>
    <source>
        <strain evidence="1">APW11</strain>
    </source>
</reference>
<dbReference type="EMBL" id="JAVXZY010000002">
    <property type="protein sequence ID" value="MDT8998836.1"/>
    <property type="molecule type" value="Genomic_DNA"/>
</dbReference>
<name>A0ABU3P8D4_9BURK</name>
<comment type="caution">
    <text evidence="1">The sequence shown here is derived from an EMBL/GenBank/DDBJ whole genome shotgun (WGS) entry which is preliminary data.</text>
</comment>
<keyword evidence="2" id="KW-1185">Reference proteome</keyword>
<gene>
    <name evidence="1" type="ORF">RQP53_06105</name>
</gene>
<proteinExistence type="predicted"/>
<evidence type="ECO:0000313" key="2">
    <source>
        <dbReference type="Proteomes" id="UP001246372"/>
    </source>
</evidence>
<dbReference type="RefSeq" id="WP_315649340.1">
    <property type="nucleotide sequence ID" value="NZ_JAVXZY010000002.1"/>
</dbReference>